<keyword evidence="6" id="KW-0809">Transit peptide</keyword>
<feature type="transmembrane region" description="Helical" evidence="10">
    <location>
        <begin position="97"/>
        <end position="116"/>
    </location>
</feature>
<feature type="transmembrane region" description="Helical" evidence="10">
    <location>
        <begin position="31"/>
        <end position="58"/>
    </location>
</feature>
<dbReference type="PANTHER" id="PTHR16717">
    <property type="entry name" value="CYTOCHROME C OXIDASE POLYPEPTIDE VIII"/>
    <property type="match status" value="1"/>
</dbReference>
<evidence type="ECO:0000256" key="2">
    <source>
        <dbReference type="ARBA" id="ARBA00004673"/>
    </source>
</evidence>
<dbReference type="GeneID" id="106911825"/>
<dbReference type="GO" id="GO:0005743">
    <property type="term" value="C:mitochondrial inner membrane"/>
    <property type="evidence" value="ECO:0007669"/>
    <property type="project" value="UniProtKB-SubCell"/>
</dbReference>
<evidence type="ECO:0000256" key="5">
    <source>
        <dbReference type="ARBA" id="ARBA00022792"/>
    </source>
</evidence>
<comment type="similarity">
    <text evidence="3">Belongs to the cytochrome c oxidase VIII family.</text>
</comment>
<keyword evidence="8" id="KW-0496">Mitochondrion</keyword>
<dbReference type="Gene3D" id="4.10.81.10">
    <property type="entry name" value="Cytochrome c oxidase, subunit 8"/>
    <property type="match status" value="1"/>
</dbReference>
<comment type="pathway">
    <text evidence="2">Energy metabolism; oxidative phosphorylation.</text>
</comment>
<keyword evidence="7 10" id="KW-1133">Transmembrane helix</keyword>
<evidence type="ECO:0000256" key="9">
    <source>
        <dbReference type="ARBA" id="ARBA00023136"/>
    </source>
</evidence>
<reference evidence="11" key="1">
    <citation type="submission" date="2025-08" db="UniProtKB">
        <authorList>
            <consortium name="Ensembl"/>
        </authorList>
    </citation>
    <scope>IDENTIFICATION</scope>
</reference>
<keyword evidence="4 10" id="KW-0812">Transmembrane</keyword>
<evidence type="ECO:0000256" key="7">
    <source>
        <dbReference type="ARBA" id="ARBA00022989"/>
    </source>
</evidence>
<keyword evidence="9 10" id="KW-0472">Membrane</keyword>
<evidence type="ECO:0000256" key="1">
    <source>
        <dbReference type="ARBA" id="ARBA00004434"/>
    </source>
</evidence>
<dbReference type="PANTHER" id="PTHR16717:SF6">
    <property type="entry name" value="CYTOCHROME C OXIDASE SUBUNIT 8B"/>
    <property type="match status" value="1"/>
</dbReference>
<sequence length="124" mass="13572">MSCTYADTRAPKLTIARADKSERQQTYGSQYLSLVAADCLVRAVPLVSVTTSVLYASIMSLPAVSRLFRTALRSRVVPAANLTTKPAKENLSAGEQAIGMTAFFVVVLVPSFWIMAHLEDYKKK</sequence>
<protein>
    <recommendedName>
        <fullName evidence="13">Cytochrome c oxidase subunit 8A, mitochondrial</fullName>
    </recommendedName>
</protein>
<evidence type="ECO:0000313" key="11">
    <source>
        <dbReference type="Ensembl" id="ENSPMEP00000016880.1"/>
    </source>
</evidence>
<proteinExistence type="inferred from homology"/>
<dbReference type="RefSeq" id="XP_014834131.1">
    <property type="nucleotide sequence ID" value="XM_014978645.1"/>
</dbReference>
<name>A0A3B3XPK7_9TELE</name>
<organism evidence="11 12">
    <name type="scientific">Poecilia mexicana</name>
    <dbReference type="NCBI Taxonomy" id="48701"/>
    <lineage>
        <taxon>Eukaryota</taxon>
        <taxon>Metazoa</taxon>
        <taxon>Chordata</taxon>
        <taxon>Craniata</taxon>
        <taxon>Vertebrata</taxon>
        <taxon>Euteleostomi</taxon>
        <taxon>Actinopterygii</taxon>
        <taxon>Neopterygii</taxon>
        <taxon>Teleostei</taxon>
        <taxon>Neoteleostei</taxon>
        <taxon>Acanthomorphata</taxon>
        <taxon>Ovalentaria</taxon>
        <taxon>Atherinomorphae</taxon>
        <taxon>Cyprinodontiformes</taxon>
        <taxon>Poeciliidae</taxon>
        <taxon>Poeciliinae</taxon>
        <taxon>Poecilia</taxon>
    </lineage>
</organism>
<dbReference type="KEGG" id="pmei:106911825"/>
<dbReference type="STRING" id="48701.ENSPMEP00000016880"/>
<dbReference type="InterPro" id="IPR036548">
    <property type="entry name" value="Cyt_c_oxidase_su8_sf"/>
</dbReference>
<dbReference type="Proteomes" id="UP000261480">
    <property type="component" value="Unplaced"/>
</dbReference>
<dbReference type="InterPro" id="IPR003205">
    <property type="entry name" value="Cyt_c_oxidase_su8"/>
</dbReference>
<dbReference type="FunFam" id="4.10.81.10:FF:000001">
    <property type="entry name" value="Cytochrome c oxidase subunit 8B, mitochondrial"/>
    <property type="match status" value="1"/>
</dbReference>
<evidence type="ECO:0000256" key="6">
    <source>
        <dbReference type="ARBA" id="ARBA00022946"/>
    </source>
</evidence>
<reference evidence="11" key="2">
    <citation type="submission" date="2025-09" db="UniProtKB">
        <authorList>
            <consortium name="Ensembl"/>
        </authorList>
    </citation>
    <scope>IDENTIFICATION</scope>
</reference>
<dbReference type="GO" id="GO:0045277">
    <property type="term" value="C:respiratory chain complex IV"/>
    <property type="evidence" value="ECO:0007669"/>
    <property type="project" value="InterPro"/>
</dbReference>
<dbReference type="SUPFAM" id="SSF81431">
    <property type="entry name" value="Mitochondrial cytochrome c oxidase subunit VIIIb (aka IX)"/>
    <property type="match status" value="1"/>
</dbReference>
<dbReference type="AlphaFoldDB" id="A0A3B3XPK7"/>
<keyword evidence="12" id="KW-1185">Reference proteome</keyword>
<evidence type="ECO:0000256" key="8">
    <source>
        <dbReference type="ARBA" id="ARBA00023128"/>
    </source>
</evidence>
<dbReference type="GO" id="GO:0006123">
    <property type="term" value="P:mitochondrial electron transport, cytochrome c to oxygen"/>
    <property type="evidence" value="ECO:0007669"/>
    <property type="project" value="InterPro"/>
</dbReference>
<evidence type="ECO:0008006" key="13">
    <source>
        <dbReference type="Google" id="ProtNLM"/>
    </source>
</evidence>
<evidence type="ECO:0000256" key="3">
    <source>
        <dbReference type="ARBA" id="ARBA00010117"/>
    </source>
</evidence>
<dbReference type="Pfam" id="PF02285">
    <property type="entry name" value="COX8"/>
    <property type="match status" value="1"/>
</dbReference>
<keyword evidence="5" id="KW-0999">Mitochondrion inner membrane</keyword>
<dbReference type="UniPathway" id="UPA00705"/>
<evidence type="ECO:0000256" key="4">
    <source>
        <dbReference type="ARBA" id="ARBA00022692"/>
    </source>
</evidence>
<comment type="subcellular location">
    <subcellularLocation>
        <location evidence="1">Mitochondrion inner membrane</location>
        <topology evidence="1">Single-pass membrane protein</topology>
    </subcellularLocation>
</comment>
<evidence type="ECO:0000313" key="12">
    <source>
        <dbReference type="Proteomes" id="UP000261480"/>
    </source>
</evidence>
<accession>A0A3B3XPK7</accession>
<dbReference type="Ensembl" id="ENSPMET00000025577.1">
    <property type="protein sequence ID" value="ENSPMEP00000016880.1"/>
    <property type="gene ID" value="ENSPMEG00000019616.1"/>
</dbReference>
<evidence type="ECO:0000256" key="10">
    <source>
        <dbReference type="SAM" id="Phobius"/>
    </source>
</evidence>
<dbReference type="OrthoDB" id="8931496at2759"/>